<dbReference type="InterPro" id="IPR019530">
    <property type="entry name" value="Intra-flagellar_transport_57"/>
</dbReference>
<dbReference type="GO" id="GO:0042073">
    <property type="term" value="P:intraciliary transport"/>
    <property type="evidence" value="ECO:0007669"/>
    <property type="project" value="TreeGrafter"/>
</dbReference>
<dbReference type="PANTHER" id="PTHR16011">
    <property type="entry name" value="IFT57/HIPPI"/>
    <property type="match status" value="1"/>
</dbReference>
<reference evidence="7" key="1">
    <citation type="submission" date="2020-04" db="EMBL/GenBank/DDBJ databases">
        <authorList>
            <person name="Neveu A P."/>
        </authorList>
    </citation>
    <scope>NUCLEOTIDE SEQUENCE</scope>
    <source>
        <tissue evidence="7">Whole embryo</tissue>
    </source>
</reference>
<accession>A0A6F9DEH5</accession>
<gene>
    <name evidence="7" type="primary">Ift57</name>
</gene>
<dbReference type="Pfam" id="PF10498">
    <property type="entry name" value="IFT57"/>
    <property type="match status" value="1"/>
</dbReference>
<evidence type="ECO:0000256" key="4">
    <source>
        <dbReference type="ARBA" id="ARBA00023069"/>
    </source>
</evidence>
<dbReference type="PANTHER" id="PTHR16011:SF0">
    <property type="entry name" value="INTRAFLAGELLAR TRANSPORT PROTEIN 57 HOMOLOG"/>
    <property type="match status" value="1"/>
</dbReference>
<dbReference type="GO" id="GO:0005815">
    <property type="term" value="C:microtubule organizing center"/>
    <property type="evidence" value="ECO:0007669"/>
    <property type="project" value="TreeGrafter"/>
</dbReference>
<dbReference type="EMBL" id="LR785940">
    <property type="protein sequence ID" value="CAB3255401.1"/>
    <property type="molecule type" value="mRNA"/>
</dbReference>
<protein>
    <recommendedName>
        <fullName evidence="3">Intraflagellar transport protein 57 homolog</fullName>
    </recommendedName>
</protein>
<evidence type="ECO:0000256" key="6">
    <source>
        <dbReference type="SAM" id="Coils"/>
    </source>
</evidence>
<evidence type="ECO:0000256" key="1">
    <source>
        <dbReference type="ARBA" id="ARBA00004138"/>
    </source>
</evidence>
<keyword evidence="7" id="KW-0282">Flagellum</keyword>
<keyword evidence="6" id="KW-0175">Coiled coil</keyword>
<evidence type="ECO:0000256" key="2">
    <source>
        <dbReference type="ARBA" id="ARBA00009415"/>
    </source>
</evidence>
<dbReference type="GO" id="GO:0005929">
    <property type="term" value="C:cilium"/>
    <property type="evidence" value="ECO:0007669"/>
    <property type="project" value="UniProtKB-SubCell"/>
</dbReference>
<evidence type="ECO:0000313" key="7">
    <source>
        <dbReference type="EMBL" id="CAB3255401.1"/>
    </source>
</evidence>
<dbReference type="GO" id="GO:0005794">
    <property type="term" value="C:Golgi apparatus"/>
    <property type="evidence" value="ECO:0007669"/>
    <property type="project" value="TreeGrafter"/>
</dbReference>
<proteinExistence type="evidence at transcript level"/>
<feature type="coiled-coil region" evidence="6">
    <location>
        <begin position="158"/>
        <end position="192"/>
    </location>
</feature>
<dbReference type="GO" id="GO:1905515">
    <property type="term" value="P:non-motile cilium assembly"/>
    <property type="evidence" value="ECO:0007669"/>
    <property type="project" value="TreeGrafter"/>
</dbReference>
<keyword evidence="4" id="KW-0969">Cilium</keyword>
<comment type="subcellular location">
    <subcellularLocation>
        <location evidence="1">Cell projection</location>
        <location evidence="1">Cilium</location>
    </subcellularLocation>
</comment>
<sequence>MADDGRRGGGEEEDRGPAAMYQMFEVMSELMDKLKLLNYEEHFLKKYNIKPFSRHYFAIATNPGEQFYIFTALSAWLINVAGRPFEMPQEFDDPNATVSGILEDLRRFGVNTDFPPSKLKSGSGEFACFVLDRLADAALLTNQFSWNRPVYPYEEQDEEENIIDEDETELKLERLEEEIGDYDANNASDDDEGAEPFLDLGSKSASSMTAGDASKPIDIMVSSTNADEWKLEVERVAPSLKVTIRTDNKDWRTHVDQMHQHKKGIESSLVDAKTHLDKLHSEIRRTLEKISSREKYINSQLEHHVQEYRGAQDQLAQAKEKYKQGSGGVTEHSRTLAELTEELDKVKMEMEERGSSMTDGAPLVKIKQTLNRLKTESIQMDIRIGVIEHVLMQARLRDKSLMHKDMNKQHGTSLSNHLSTLSEGDNDTAKNYFANI</sequence>
<evidence type="ECO:0000256" key="3">
    <source>
        <dbReference type="ARBA" id="ARBA00020568"/>
    </source>
</evidence>
<evidence type="ECO:0000256" key="5">
    <source>
        <dbReference type="ARBA" id="ARBA00023273"/>
    </source>
</evidence>
<name>A0A6F9DEH5_9ASCI</name>
<organism evidence="7">
    <name type="scientific">Phallusia mammillata</name>
    <dbReference type="NCBI Taxonomy" id="59560"/>
    <lineage>
        <taxon>Eukaryota</taxon>
        <taxon>Metazoa</taxon>
        <taxon>Chordata</taxon>
        <taxon>Tunicata</taxon>
        <taxon>Ascidiacea</taxon>
        <taxon>Phlebobranchia</taxon>
        <taxon>Ascidiidae</taxon>
        <taxon>Phallusia</taxon>
    </lineage>
</organism>
<comment type="similarity">
    <text evidence="2">Belongs to the IFT57 family.</text>
</comment>
<keyword evidence="5" id="KW-0966">Cell projection</keyword>
<dbReference type="AlphaFoldDB" id="A0A6F9DEH5"/>
<dbReference type="GO" id="GO:0030992">
    <property type="term" value="C:intraciliary transport particle B"/>
    <property type="evidence" value="ECO:0007669"/>
    <property type="project" value="TreeGrafter"/>
</dbReference>
<feature type="coiled-coil region" evidence="6">
    <location>
        <begin position="301"/>
        <end position="349"/>
    </location>
</feature>